<dbReference type="Proteomes" id="UP000824881">
    <property type="component" value="Unassembled WGS sequence"/>
</dbReference>
<organism evidence="1 2">
    <name type="scientific">Pleurotus cornucopiae</name>
    <name type="common">Cornucopia mushroom</name>
    <dbReference type="NCBI Taxonomy" id="5321"/>
    <lineage>
        <taxon>Eukaryota</taxon>
        <taxon>Fungi</taxon>
        <taxon>Dikarya</taxon>
        <taxon>Basidiomycota</taxon>
        <taxon>Agaricomycotina</taxon>
        <taxon>Agaricomycetes</taxon>
        <taxon>Agaricomycetidae</taxon>
        <taxon>Agaricales</taxon>
        <taxon>Pleurotineae</taxon>
        <taxon>Pleurotaceae</taxon>
        <taxon>Pleurotus</taxon>
    </lineage>
</organism>
<keyword evidence="2" id="KW-1185">Reference proteome</keyword>
<gene>
    <name evidence="1" type="ORF">CCMSSC00406_0008055</name>
</gene>
<proteinExistence type="predicted"/>
<protein>
    <submittedName>
        <fullName evidence="1">Uncharacterized protein</fullName>
    </submittedName>
</protein>
<dbReference type="EMBL" id="WQMT02000005">
    <property type="protein sequence ID" value="KAG9222070.1"/>
    <property type="molecule type" value="Genomic_DNA"/>
</dbReference>
<reference evidence="1 2" key="1">
    <citation type="journal article" date="2021" name="Appl. Environ. Microbiol.">
        <title>Genetic linkage and physical mapping for an oyster mushroom Pleurotus cornucopiae and QTL analysis for the trait cap color.</title>
        <authorList>
            <person name="Zhang Y."/>
            <person name="Gao W."/>
            <person name="Sonnenberg A."/>
            <person name="Chen Q."/>
            <person name="Zhang J."/>
            <person name="Huang C."/>
        </authorList>
    </citation>
    <scope>NUCLEOTIDE SEQUENCE [LARGE SCALE GENOMIC DNA]</scope>
    <source>
        <strain evidence="1">CCMSSC00406</strain>
    </source>
</reference>
<accession>A0ACB7IVR3</accession>
<evidence type="ECO:0000313" key="1">
    <source>
        <dbReference type="EMBL" id="KAG9222070.1"/>
    </source>
</evidence>
<comment type="caution">
    <text evidence="1">The sequence shown here is derived from an EMBL/GenBank/DDBJ whole genome shotgun (WGS) entry which is preliminary data.</text>
</comment>
<evidence type="ECO:0000313" key="2">
    <source>
        <dbReference type="Proteomes" id="UP000824881"/>
    </source>
</evidence>
<name>A0ACB7IVR3_PLECO</name>
<sequence length="1528" mass="168255">MGVAGLWDLLRPASKVRSLTEVAVVEGFESNANGMRGFRVGIDASIWFFHANYGKEGENPELRTLFFRCATLLRSPFLPLFVFDGPKRPGFKRGKRINTSSHKLTTGMKAIIEAFGFEWRTAPGEAEAELAYLNRVGVIDAILSDDVDTFLFGATMVIRNSSNTLSGNKSNPILNSDGRDDKNHSAVYLLSDIKSHPSIGIDRGGFILIGLMRGGDYHQAGVSRCGPIIAHGLARAGFGESLYQAAQKLSQQDLIHFLDNWRNELRHELRTNSQGYLGKKFVALSKSIPNDFPNLEVLDSYVNPITSESMGRTIEMNRPRWDKDPDLGKLAETCEFYFEWGYKEAIVKRFRTVIWPSVTLRILRRAVLVAEEEKTRSSRFTTDVPSTPRKQRPDTSVSSPMGTPSKMITKHFSSLKLADEDDEASNLVVRIHSQRRHASTDGILEYRLEVAPAHLVRLTEAGVKGIRRPDDVDEWASEDPGDEDEDDEEGGKRKGPKKPPPPPDSHIRVWMPASIVALAEPEVVEAYEEAERKKAEKKANKGRKTTSTSKAAKTKVTKAKSTTATSRRKKAPVADEEEEEDDIRLQLANLREEEEESSDDALPIHAPPLKRTIAPATASMSTSSAQLDLGLKSFFTTQKLGTSSQDKVKEAPMRNSSTSQRSPDSLPTKVVDLTSRTRHATTSNPRRSATTSSSQYRSQPTMMSAKSLFLSDSEDEPDNSNQPPPKFDITPSKVKVPRATSSAPRTLKSPLISAPSPTPFPLDQIPGFSIPSKALSSCTHPAASSSRRKIVTISHSDESDPRPNVRKSPRKSVKHASPHSGSRTPKRALDKARERPSSPSPMRPCQVSKTSSAASGSWRTAIPSLSKTHHRPIEILEISSDDEPPVDLEKVPPLLAARARARRANLKAQNRAAKEKKGATKWLLLVRTLRETEFHETHPDLKLKLKVHPPVIMQESMYISETTFLVDIWMPLHALRVFRKKGGFSVKKKTRFGSRRNSLLVTTKSRLVRCTCQAVEVRNMLSRASFLSRAPSYLIRHRNMSAAAYAIPFDPQATSQTAVPDVDAAKLWSTVPHGDKVPKVGTARVFYDTPATKVTALSSLGEGFASKKGDERRELVRKSVGKAVKSIRELEGIKEVTVDASLDAHAAAVAAHLAQYQFTLKTSPPSRFNPNLTEPIPEKLTFTPHQASEEWDRGVEYAKAQNLARTLMELPANMITPTAFCERVKSQFEGVPNVQIYVRDEAWAEKKGMRTFLSVTHGTSEPAKFLEIHYNGAGDDAQPLAFVGKGITFDSGGISLKPGAGMKEMRADMGGAATVVSATLAIAKLQLPVNLITVTPLTENMPGPSATKPGDIIYAMNGKTVEVDNTDAEGRLVLSDAIYYVSSEYKPHTLIDVATLTGAMMIALGEVYSGVFSTSDELWQKLHAAGETEYDRFWRMPLDEDYGPQIYSSNADLQNTGGRPAGSITAALFLKAFVDGLEPKDGSAPLKWAHIDIAGTMDATRETPYGSKGMTGRPVRALIEYVRQLTSN</sequence>